<dbReference type="PANTHER" id="PTHR45756:SF1">
    <property type="entry name" value="PROTEIN KINASE DOMAIN CONTAINING PROTEIN"/>
    <property type="match status" value="1"/>
</dbReference>
<dbReference type="GO" id="GO:0005524">
    <property type="term" value="F:ATP binding"/>
    <property type="evidence" value="ECO:0007669"/>
    <property type="project" value="InterPro"/>
</dbReference>
<dbReference type="PROSITE" id="PS50011">
    <property type="entry name" value="PROTEIN_KINASE_DOM"/>
    <property type="match status" value="1"/>
</dbReference>
<dbReference type="PANTHER" id="PTHR45756">
    <property type="entry name" value="PALMITOYLTRANSFERASE"/>
    <property type="match status" value="1"/>
</dbReference>
<dbReference type="InterPro" id="IPR000719">
    <property type="entry name" value="Prot_kinase_dom"/>
</dbReference>
<dbReference type="InterPro" id="IPR011009">
    <property type="entry name" value="Kinase-like_dom_sf"/>
</dbReference>
<dbReference type="Gene3D" id="1.10.510.10">
    <property type="entry name" value="Transferase(Phosphotransferase) domain 1"/>
    <property type="match status" value="2"/>
</dbReference>
<feature type="domain" description="Protein kinase" evidence="1">
    <location>
        <begin position="1"/>
        <end position="213"/>
    </location>
</feature>
<comment type="caution">
    <text evidence="2">The sequence shown here is derived from an EMBL/GenBank/DDBJ whole genome shotgun (WGS) entry which is preliminary data.</text>
</comment>
<organism evidence="2 3">
    <name type="scientific">Diversispora epigaea</name>
    <dbReference type="NCBI Taxonomy" id="1348612"/>
    <lineage>
        <taxon>Eukaryota</taxon>
        <taxon>Fungi</taxon>
        <taxon>Fungi incertae sedis</taxon>
        <taxon>Mucoromycota</taxon>
        <taxon>Glomeromycotina</taxon>
        <taxon>Glomeromycetes</taxon>
        <taxon>Diversisporales</taxon>
        <taxon>Diversisporaceae</taxon>
        <taxon>Diversispora</taxon>
    </lineage>
</organism>
<dbReference type="EMBL" id="PQFF01000154">
    <property type="protein sequence ID" value="RHZ78465.1"/>
    <property type="molecule type" value="Genomic_DNA"/>
</dbReference>
<dbReference type="InterPro" id="IPR001245">
    <property type="entry name" value="Ser-Thr/Tyr_kinase_cat_dom"/>
</dbReference>
<dbReference type="SUPFAM" id="SSF56112">
    <property type="entry name" value="Protein kinase-like (PK-like)"/>
    <property type="match status" value="1"/>
</dbReference>
<evidence type="ECO:0000259" key="1">
    <source>
        <dbReference type="PROSITE" id="PS50011"/>
    </source>
</evidence>
<gene>
    <name evidence="2" type="ORF">Glove_164g33</name>
</gene>
<proteinExistence type="predicted"/>
<dbReference type="OrthoDB" id="2434060at2759"/>
<name>A0A397IR74_9GLOM</name>
<evidence type="ECO:0000313" key="3">
    <source>
        <dbReference type="Proteomes" id="UP000266861"/>
    </source>
</evidence>
<dbReference type="AlphaFoldDB" id="A0A397IR74"/>
<protein>
    <recommendedName>
        <fullName evidence="1">Protein kinase domain-containing protein</fullName>
    </recommendedName>
</protein>
<sequence length="213" mass="24972">MENVIEFDVEIFRSVEYLTKVGFGKVHRAMRSNGYIKSWNHESKVWHKAICSYVCLKSGWETVIYGITFNPKENEYMMVLRYKRYTTHGSLRNILNNEFTELTWKSKIKNLLNVIVGLAKIHEFGLMHKDLHSVSENNQEKIYGVIPFMAPETFRDEYTQKSGIYSFGMIMLEVFTKCAIQLHHHTLPARSRIHESRISISSNGSIKWIYPLD</sequence>
<reference evidence="2 3" key="1">
    <citation type="submission" date="2018-08" db="EMBL/GenBank/DDBJ databases">
        <title>Genome and evolution of the arbuscular mycorrhizal fungus Diversispora epigaea (formerly Glomus versiforme) and its bacterial endosymbionts.</title>
        <authorList>
            <person name="Sun X."/>
            <person name="Fei Z."/>
            <person name="Harrison M."/>
        </authorList>
    </citation>
    <scope>NUCLEOTIDE SEQUENCE [LARGE SCALE GENOMIC DNA]</scope>
    <source>
        <strain evidence="2 3">IT104</strain>
    </source>
</reference>
<evidence type="ECO:0000313" key="2">
    <source>
        <dbReference type="EMBL" id="RHZ78465.1"/>
    </source>
</evidence>
<dbReference type="Pfam" id="PF07714">
    <property type="entry name" value="PK_Tyr_Ser-Thr"/>
    <property type="match status" value="1"/>
</dbReference>
<dbReference type="GO" id="GO:0004672">
    <property type="term" value="F:protein kinase activity"/>
    <property type="evidence" value="ECO:0007669"/>
    <property type="project" value="InterPro"/>
</dbReference>
<dbReference type="STRING" id="1348612.A0A397IR74"/>
<dbReference type="InterPro" id="IPR053215">
    <property type="entry name" value="TKL_Ser/Thr_kinase"/>
</dbReference>
<accession>A0A397IR74</accession>
<dbReference type="Proteomes" id="UP000266861">
    <property type="component" value="Unassembled WGS sequence"/>
</dbReference>
<keyword evidence="3" id="KW-1185">Reference proteome</keyword>